<dbReference type="AlphaFoldDB" id="A0A1I3RV61"/>
<evidence type="ECO:0000313" key="2">
    <source>
        <dbReference type="Proteomes" id="UP000243887"/>
    </source>
</evidence>
<dbReference type="EMBL" id="FORU01000009">
    <property type="protein sequence ID" value="SFJ49930.1"/>
    <property type="molecule type" value="Genomic_DNA"/>
</dbReference>
<evidence type="ECO:0000313" key="1">
    <source>
        <dbReference type="EMBL" id="SFJ49930.1"/>
    </source>
</evidence>
<organism evidence="1 2">
    <name type="scientific">Myroides guanonis</name>
    <dbReference type="NCBI Taxonomy" id="1150112"/>
    <lineage>
        <taxon>Bacteria</taxon>
        <taxon>Pseudomonadati</taxon>
        <taxon>Bacteroidota</taxon>
        <taxon>Flavobacteriia</taxon>
        <taxon>Flavobacteriales</taxon>
        <taxon>Flavobacteriaceae</taxon>
        <taxon>Myroides</taxon>
    </lineage>
</organism>
<dbReference type="OrthoDB" id="1451701at2"/>
<proteinExistence type="predicted"/>
<dbReference type="Proteomes" id="UP000243887">
    <property type="component" value="Unassembled WGS sequence"/>
</dbReference>
<reference evidence="2" key="1">
    <citation type="submission" date="2016-10" db="EMBL/GenBank/DDBJ databases">
        <authorList>
            <person name="Varghese N."/>
            <person name="Submissions S."/>
        </authorList>
    </citation>
    <scope>NUCLEOTIDE SEQUENCE [LARGE SCALE GENOMIC DNA]</scope>
    <source>
        <strain evidence="2">DSM 26542</strain>
    </source>
</reference>
<name>A0A1I3RV61_9FLAO</name>
<protein>
    <recommendedName>
        <fullName evidence="3">Hydrolase</fullName>
    </recommendedName>
</protein>
<dbReference type="STRING" id="1150112.SAMN04487893_10915"/>
<gene>
    <name evidence="1" type="ORF">SAMN04487893_10915</name>
</gene>
<sequence>MKKVVFCLLVLSVFYNVYQYVNANRIFDGKEQEFDILKKRVDIVRDSIHLLQKDLIDADYFSLNQNETAQEYFPVKDYEGSVQKIHNELLALNHQENGNPLVPYGPVDGNKFIINKIKILNHRWIIADFYAGNVKGELLIQYFVSDNTPTEFNTLETVLYPAVNN</sequence>
<keyword evidence="2" id="KW-1185">Reference proteome</keyword>
<evidence type="ECO:0008006" key="3">
    <source>
        <dbReference type="Google" id="ProtNLM"/>
    </source>
</evidence>
<accession>A0A1I3RV61</accession>
<dbReference type="RefSeq" id="WP_090679268.1">
    <property type="nucleotide sequence ID" value="NZ_FORU01000009.1"/>
</dbReference>